<dbReference type="Proteomes" id="UP000789375">
    <property type="component" value="Unassembled WGS sequence"/>
</dbReference>
<evidence type="ECO:0000313" key="2">
    <source>
        <dbReference type="EMBL" id="CAG8538739.1"/>
    </source>
</evidence>
<name>A0A9N9FJZ8_FUNMO</name>
<feature type="non-terminal residue" evidence="2">
    <location>
        <position position="1"/>
    </location>
</feature>
<evidence type="ECO:0000256" key="1">
    <source>
        <dbReference type="SAM" id="MobiDB-lite"/>
    </source>
</evidence>
<accession>A0A9N9FJZ8</accession>
<proteinExistence type="predicted"/>
<protein>
    <submittedName>
        <fullName evidence="2">3433_t:CDS:1</fullName>
    </submittedName>
</protein>
<gene>
    <name evidence="2" type="ORF">FMOSSE_LOCUS5873</name>
</gene>
<dbReference type="AlphaFoldDB" id="A0A9N9FJZ8"/>
<feature type="compositionally biased region" description="Polar residues" evidence="1">
    <location>
        <begin position="1"/>
        <end position="10"/>
    </location>
</feature>
<keyword evidence="3" id="KW-1185">Reference proteome</keyword>
<organism evidence="2 3">
    <name type="scientific">Funneliformis mosseae</name>
    <name type="common">Endomycorrhizal fungus</name>
    <name type="synonym">Glomus mosseae</name>
    <dbReference type="NCBI Taxonomy" id="27381"/>
    <lineage>
        <taxon>Eukaryota</taxon>
        <taxon>Fungi</taxon>
        <taxon>Fungi incertae sedis</taxon>
        <taxon>Mucoromycota</taxon>
        <taxon>Glomeromycotina</taxon>
        <taxon>Glomeromycetes</taxon>
        <taxon>Glomerales</taxon>
        <taxon>Glomeraceae</taxon>
        <taxon>Funneliformis</taxon>
    </lineage>
</organism>
<sequence>DVNGRTSNIIMNKRDQEEDDEKQTKRVRFNEERLKKKLSKRGDTLPDGTKIKKSAPLNLLPSETLDSILSSQKKWILPSAENVGDIIARNVSANAKAIQKKKKTSAIEKAILRYGSSRIIDLSTSTKDWFSVDDRKFMIKNHNAILQVPRMADEEISFVTTVENLVFEEKANEAYKFCIKTHFNSKENSYLYKLRASLFVRSIEYIKGRKCDVRFLSTSGVDLGEWEFASILTAQKAIRDRYRSARINQSILNSLLNRNLNDEQAKKINVPFLQVGGTSGQMLVENLVEGFMLSFPDRHLNFPQNCNISIENLKLAVNIIKFVMEKYNQTKKIVESKVHIMRLMIFSATIAILEQTCPL</sequence>
<evidence type="ECO:0000313" key="3">
    <source>
        <dbReference type="Proteomes" id="UP000789375"/>
    </source>
</evidence>
<comment type="caution">
    <text evidence="2">The sequence shown here is derived from an EMBL/GenBank/DDBJ whole genome shotgun (WGS) entry which is preliminary data.</text>
</comment>
<feature type="compositionally biased region" description="Basic and acidic residues" evidence="1">
    <location>
        <begin position="12"/>
        <end position="26"/>
    </location>
</feature>
<feature type="region of interest" description="Disordered" evidence="1">
    <location>
        <begin position="1"/>
        <end position="26"/>
    </location>
</feature>
<reference evidence="2" key="1">
    <citation type="submission" date="2021-06" db="EMBL/GenBank/DDBJ databases">
        <authorList>
            <person name="Kallberg Y."/>
            <person name="Tangrot J."/>
            <person name="Rosling A."/>
        </authorList>
    </citation>
    <scope>NUCLEOTIDE SEQUENCE</scope>
    <source>
        <strain evidence="2">87-6 pot B 2015</strain>
    </source>
</reference>
<dbReference type="EMBL" id="CAJVPP010001171">
    <property type="protein sequence ID" value="CAG8538739.1"/>
    <property type="molecule type" value="Genomic_DNA"/>
</dbReference>